<dbReference type="Proteomes" id="UP000031364">
    <property type="component" value="Unassembled WGS sequence"/>
</dbReference>
<feature type="transmembrane region" description="Helical" evidence="1">
    <location>
        <begin position="17"/>
        <end position="34"/>
    </location>
</feature>
<dbReference type="EMBL" id="JNFP01000077">
    <property type="protein sequence ID" value="KIA60199.1"/>
    <property type="molecule type" value="Genomic_DNA"/>
</dbReference>
<keyword evidence="1" id="KW-1133">Transmembrane helix</keyword>
<protein>
    <submittedName>
        <fullName evidence="3">SAM-dependent methyltransferase</fullName>
    </submittedName>
</protein>
<dbReference type="RefSeq" id="WP_043681122.1">
    <property type="nucleotide sequence ID" value="NZ_BDCI01000008.1"/>
</dbReference>
<comment type="caution">
    <text evidence="3">The sequence shown here is derived from an EMBL/GenBank/DDBJ whole genome shotgun (WGS) entry which is preliminary data.</text>
</comment>
<evidence type="ECO:0000256" key="1">
    <source>
        <dbReference type="SAM" id="Phobius"/>
    </source>
</evidence>
<dbReference type="PANTHER" id="PTHR43591">
    <property type="entry name" value="METHYLTRANSFERASE"/>
    <property type="match status" value="1"/>
</dbReference>
<name>A0ABR4Z570_9NOCA</name>
<keyword evidence="4" id="KW-1185">Reference proteome</keyword>
<dbReference type="PANTHER" id="PTHR43591:SF24">
    <property type="entry name" value="2-METHOXY-6-POLYPRENYL-1,4-BENZOQUINOL METHYLASE, MITOCHONDRIAL"/>
    <property type="match status" value="1"/>
</dbReference>
<organism evidence="3 4">
    <name type="scientific">Nocardia vulneris</name>
    <dbReference type="NCBI Taxonomy" id="1141657"/>
    <lineage>
        <taxon>Bacteria</taxon>
        <taxon>Bacillati</taxon>
        <taxon>Actinomycetota</taxon>
        <taxon>Actinomycetes</taxon>
        <taxon>Mycobacteriales</taxon>
        <taxon>Nocardiaceae</taxon>
        <taxon>Nocardia</taxon>
    </lineage>
</organism>
<evidence type="ECO:0000313" key="3">
    <source>
        <dbReference type="EMBL" id="KIA60199.1"/>
    </source>
</evidence>
<dbReference type="GO" id="GO:0008168">
    <property type="term" value="F:methyltransferase activity"/>
    <property type="evidence" value="ECO:0007669"/>
    <property type="project" value="UniProtKB-KW"/>
</dbReference>
<dbReference type="Pfam" id="PF08241">
    <property type="entry name" value="Methyltransf_11"/>
    <property type="match status" value="1"/>
</dbReference>
<feature type="domain" description="Methyltransferase type 11" evidence="2">
    <location>
        <begin position="54"/>
        <end position="146"/>
    </location>
</feature>
<gene>
    <name evidence="3" type="ORF">FG87_38680</name>
</gene>
<keyword evidence="1" id="KW-0812">Transmembrane</keyword>
<dbReference type="GO" id="GO:0032259">
    <property type="term" value="P:methylation"/>
    <property type="evidence" value="ECO:0007669"/>
    <property type="project" value="UniProtKB-KW"/>
</dbReference>
<keyword evidence="3" id="KW-0808">Transferase</keyword>
<keyword evidence="3" id="KW-0489">Methyltransferase</keyword>
<dbReference type="CDD" id="cd02440">
    <property type="entry name" value="AdoMet_MTases"/>
    <property type="match status" value="1"/>
</dbReference>
<dbReference type="SUPFAM" id="SSF53335">
    <property type="entry name" value="S-adenosyl-L-methionine-dependent methyltransferases"/>
    <property type="match status" value="1"/>
</dbReference>
<proteinExistence type="predicted"/>
<sequence>MNAPLAPVVNHHADHRGFAGPIGLAMGFVMLALGRRRARIVADLAAVTKADHVLDIGCGPGGAVQAAARRGARVTGVDPSASMLRLARVFVRGKTIRWATGVAEHLPLSDGAVTAAWAVATVHHWPDVTGGLSEAYRVLQPGGRFLTVERAVQAEVTGLGSHGWTGEQAEAFANLCRAAHFTDVQVEHRVMGRYALWAVHATRP</sequence>
<dbReference type="InterPro" id="IPR029063">
    <property type="entry name" value="SAM-dependent_MTases_sf"/>
</dbReference>
<reference evidence="3 4" key="1">
    <citation type="journal article" date="2014" name="Int. J. Syst. Evol. Microbiol.">
        <title>Nocardia vulneris sp. nov., isolated from wounds of human patients in North America.</title>
        <authorList>
            <person name="Lasker B.A."/>
            <person name="Bell M."/>
            <person name="Klenk H.P."/>
            <person name="Sproer C."/>
            <person name="Schumann C."/>
            <person name="Schumann P."/>
            <person name="Brown J.M."/>
        </authorList>
    </citation>
    <scope>NUCLEOTIDE SEQUENCE [LARGE SCALE GENOMIC DNA]</scope>
    <source>
        <strain evidence="3 4">W9851</strain>
    </source>
</reference>
<dbReference type="InterPro" id="IPR013216">
    <property type="entry name" value="Methyltransf_11"/>
</dbReference>
<keyword evidence="1" id="KW-0472">Membrane</keyword>
<dbReference type="Gene3D" id="3.40.50.150">
    <property type="entry name" value="Vaccinia Virus protein VP39"/>
    <property type="match status" value="1"/>
</dbReference>
<evidence type="ECO:0000313" key="4">
    <source>
        <dbReference type="Proteomes" id="UP000031364"/>
    </source>
</evidence>
<evidence type="ECO:0000259" key="2">
    <source>
        <dbReference type="Pfam" id="PF08241"/>
    </source>
</evidence>
<accession>A0ABR4Z570</accession>